<organism evidence="1 2">
    <name type="scientific">Streptomyces tateyamensis</name>
    <dbReference type="NCBI Taxonomy" id="565073"/>
    <lineage>
        <taxon>Bacteria</taxon>
        <taxon>Bacillati</taxon>
        <taxon>Actinomycetota</taxon>
        <taxon>Actinomycetes</taxon>
        <taxon>Kitasatosporales</taxon>
        <taxon>Streptomycetaceae</taxon>
        <taxon>Streptomyces</taxon>
    </lineage>
</organism>
<accession>A0A2V4N782</accession>
<dbReference type="Proteomes" id="UP000248039">
    <property type="component" value="Unassembled WGS sequence"/>
</dbReference>
<comment type="caution">
    <text evidence="1">The sequence shown here is derived from an EMBL/GenBank/DDBJ whole genome shotgun (WGS) entry which is preliminary data.</text>
</comment>
<proteinExistence type="predicted"/>
<evidence type="ECO:0000313" key="2">
    <source>
        <dbReference type="Proteomes" id="UP000248039"/>
    </source>
</evidence>
<protein>
    <recommendedName>
        <fullName evidence="3">DUF4303 domain-containing protein</fullName>
    </recommendedName>
</protein>
<sequence length="192" mass="21289">MTFTDHLECLAVEAISAIPAAEAPDVYALSFFIDNEDDDPRRPVLTVGYNTEAQVSRTLHNASDPAEARWNYAFWLQNELTVVGDGNSDPAGAAARDEWIRELGLWYEEPVDGADWVSSVGALAAEIEGRFNQACCQLVRSLHATGFIERHLGRPVPVLIHELEYYEGIARRTENANPTGLADDFIAWIRNG</sequence>
<gene>
    <name evidence="1" type="ORF">C7C46_31940</name>
</gene>
<keyword evidence="2" id="KW-1185">Reference proteome</keyword>
<evidence type="ECO:0000313" key="1">
    <source>
        <dbReference type="EMBL" id="PYC65889.1"/>
    </source>
</evidence>
<dbReference type="EMBL" id="PYBW01000191">
    <property type="protein sequence ID" value="PYC65889.1"/>
    <property type="molecule type" value="Genomic_DNA"/>
</dbReference>
<reference evidence="1 2" key="1">
    <citation type="submission" date="2018-03" db="EMBL/GenBank/DDBJ databases">
        <title>Bioinformatic expansion and discovery of thiopeptide antibiotics.</title>
        <authorList>
            <person name="Schwalen C.J."/>
            <person name="Hudson G.A."/>
            <person name="Mitchell D.A."/>
        </authorList>
    </citation>
    <scope>NUCLEOTIDE SEQUENCE [LARGE SCALE GENOMIC DNA]</scope>
    <source>
        <strain evidence="1 2">ATCC 21389</strain>
    </source>
</reference>
<dbReference type="OrthoDB" id="1148327at2"/>
<dbReference type="AlphaFoldDB" id="A0A2V4N782"/>
<name>A0A2V4N782_9ACTN</name>
<dbReference type="RefSeq" id="WP_110673421.1">
    <property type="nucleotide sequence ID" value="NZ_PYBW01000191.1"/>
</dbReference>
<evidence type="ECO:0008006" key="3">
    <source>
        <dbReference type="Google" id="ProtNLM"/>
    </source>
</evidence>